<proteinExistence type="predicted"/>
<evidence type="ECO:0000313" key="1">
    <source>
        <dbReference type="EMBL" id="CDR48537.1"/>
    </source>
</evidence>
<protein>
    <submittedName>
        <fullName evidence="1">RHTO0S18e02234g1_1</fullName>
    </submittedName>
</protein>
<gene>
    <name evidence="1" type="ORF">RHTO0S_18e02234g</name>
</gene>
<dbReference type="Pfam" id="PF11901">
    <property type="entry name" value="DM9"/>
    <property type="match status" value="1"/>
</dbReference>
<organism evidence="1">
    <name type="scientific">Rhodotorula toruloides</name>
    <name type="common">Yeast</name>
    <name type="synonym">Rhodosporidium toruloides</name>
    <dbReference type="NCBI Taxonomy" id="5286"/>
    <lineage>
        <taxon>Eukaryota</taxon>
        <taxon>Fungi</taxon>
        <taxon>Dikarya</taxon>
        <taxon>Basidiomycota</taxon>
        <taxon>Pucciniomycotina</taxon>
        <taxon>Microbotryomycetes</taxon>
        <taxon>Sporidiobolales</taxon>
        <taxon>Sporidiobolaceae</taxon>
        <taxon>Rhodotorula</taxon>
    </lineage>
</organism>
<dbReference type="PANTHER" id="PTHR31649:SF1">
    <property type="entry name" value="FARNESOIC ACID O-METHYL TRANSFERASE DOMAIN-CONTAINING PROTEIN"/>
    <property type="match status" value="1"/>
</dbReference>
<dbReference type="EMBL" id="LK052953">
    <property type="protein sequence ID" value="CDR48537.1"/>
    <property type="molecule type" value="Genomic_DNA"/>
</dbReference>
<dbReference type="OrthoDB" id="2142040at2759"/>
<reference evidence="1" key="1">
    <citation type="journal article" date="2014" name="Genome Announc.">
        <title>Draft genome sequence of Rhodosporidium toruloides CECT1137, an oleaginous yeast of biotechnological interest.</title>
        <authorList>
            <person name="Morin N."/>
            <person name="Calcas X."/>
            <person name="Devillers H."/>
            <person name="Durrens P."/>
            <person name="Sherman D.J."/>
            <person name="Nicaud J.-M."/>
            <person name="Neuveglise C."/>
        </authorList>
    </citation>
    <scope>NUCLEOTIDE SEQUENCE</scope>
    <source>
        <strain evidence="1">CECT1137</strain>
    </source>
</reference>
<name>A0A061BNA6_RHOTO</name>
<dbReference type="InterPro" id="IPR006616">
    <property type="entry name" value="DM9_repeat"/>
</dbReference>
<sequence length="163" mass="17561">MSSPPAYTQSVPAAGLRVPCSSFQAFPDHSLTGPAPFRDLDCSPVFVCSVLMDGKSVHPAKVTHGKAMYSYGGAERHHEGRFDILPITEAMEWVPTGYGQIPSGRRPVEGGFEEGGQHLFHAMMTIDGVQVPGKTGEHLHGANFPWGGGEVVHEAGYSILCWR</sequence>
<accession>A0A061BNA6</accession>
<dbReference type="PANTHER" id="PTHR31649">
    <property type="entry name" value="AGAP009604-PA"/>
    <property type="match status" value="1"/>
</dbReference>
<dbReference type="AlphaFoldDB" id="A0A061BNA6"/>